<dbReference type="PANTHER" id="PTHR23389:SF6">
    <property type="entry name" value="REPLICATION FACTOR C SUBUNIT 1"/>
    <property type="match status" value="1"/>
</dbReference>
<evidence type="ECO:0000256" key="3">
    <source>
        <dbReference type="ARBA" id="ARBA00054501"/>
    </source>
</evidence>
<comment type="similarity">
    <text evidence="1">Belongs to the activator 1 large subunit family.</text>
</comment>
<dbReference type="InterPro" id="IPR008921">
    <property type="entry name" value="DNA_pol3_clamp-load_cplx_C"/>
</dbReference>
<dbReference type="Gene3D" id="1.10.8.60">
    <property type="match status" value="1"/>
</dbReference>
<comment type="caution">
    <text evidence="9">The sequence shown here is derived from an EMBL/GenBank/DDBJ whole genome shotgun (WGS) entry which is preliminary data.</text>
</comment>
<evidence type="ECO:0000256" key="6">
    <source>
        <dbReference type="ARBA" id="ARBA00077727"/>
    </source>
</evidence>
<keyword evidence="10" id="KW-1185">Reference proteome</keyword>
<evidence type="ECO:0000256" key="7">
    <source>
        <dbReference type="SAM" id="MobiDB-lite"/>
    </source>
</evidence>
<dbReference type="FunFam" id="1.10.8.60:FF:000021">
    <property type="entry name" value="Replication factor C subunit 1"/>
    <property type="match status" value="1"/>
</dbReference>
<dbReference type="GO" id="GO:0006260">
    <property type="term" value="P:DNA replication"/>
    <property type="evidence" value="ECO:0007669"/>
    <property type="project" value="UniProtKB-KW"/>
</dbReference>
<feature type="compositionally biased region" description="Acidic residues" evidence="7">
    <location>
        <begin position="390"/>
        <end position="399"/>
    </location>
</feature>
<organism evidence="9 10">
    <name type="scientific">Paramuricea clavata</name>
    <name type="common">Red gorgonian</name>
    <name type="synonym">Violescent sea-whip</name>
    <dbReference type="NCBI Taxonomy" id="317549"/>
    <lineage>
        <taxon>Eukaryota</taxon>
        <taxon>Metazoa</taxon>
        <taxon>Cnidaria</taxon>
        <taxon>Anthozoa</taxon>
        <taxon>Octocorallia</taxon>
        <taxon>Malacalcyonacea</taxon>
        <taxon>Plexauridae</taxon>
        <taxon>Paramuricea</taxon>
    </lineage>
</organism>
<dbReference type="SUPFAM" id="SSF48019">
    <property type="entry name" value="post-AAA+ oligomerization domain-like"/>
    <property type="match status" value="1"/>
</dbReference>
<dbReference type="OrthoDB" id="446168at2759"/>
<keyword evidence="2" id="KW-0235">DNA replication</keyword>
<dbReference type="GO" id="GO:0005634">
    <property type="term" value="C:nucleus"/>
    <property type="evidence" value="ECO:0007669"/>
    <property type="project" value="TreeGrafter"/>
</dbReference>
<sequence>MDEVDGMAGNEDRGGMQELINLIKSTKIPIVCMCNDRNSQKVRSLANYCFDLRFYRPKIDQMKGAMMSIACKERLTISPQAMEKIVVGANQDVRQVLHNLSMWTSKRKSMSYDEAKADADRAHKDIKIGPFDVTRKIFSAEESSKMKIQDQFSLFFNDYSIIPLFSQENYLHVVPYSARGEMKKTLKCVSEAAESFCNSDLVEKSIRSNGSWNLLPLQAFFSCVYPGTVMRGRMSQRIDFPCWLGKNSTTTKNSRILQELVSHAQLSISGCKNELNLDYIPHLRNVLSKPLMNATTEDCSSKVSEVIEVVDSYNFVKEDWQSIMDVGHFDGKRKLQGDIDSKVKAAFTRTYNKGSHVTPYASNVGAKKKPKATAPDVKTEGLGTGKAPEVSDDDSDGDIGENFKVKKGGKTGAKKSGKARATSDTKQARGKETGKGRGKSKK</sequence>
<feature type="region of interest" description="Disordered" evidence="7">
    <location>
        <begin position="357"/>
        <end position="442"/>
    </location>
</feature>
<evidence type="ECO:0000256" key="4">
    <source>
        <dbReference type="ARBA" id="ARBA00064311"/>
    </source>
</evidence>
<feature type="domain" description="DNA replication factor RFC1 C-terminal" evidence="8">
    <location>
        <begin position="197"/>
        <end position="353"/>
    </location>
</feature>
<evidence type="ECO:0000259" key="8">
    <source>
        <dbReference type="Pfam" id="PF08519"/>
    </source>
</evidence>
<evidence type="ECO:0000256" key="5">
    <source>
        <dbReference type="ARBA" id="ARBA00075134"/>
    </source>
</evidence>
<dbReference type="SUPFAM" id="SSF52540">
    <property type="entry name" value="P-loop containing nucleoside triphosphate hydrolases"/>
    <property type="match status" value="1"/>
</dbReference>
<dbReference type="GO" id="GO:0005524">
    <property type="term" value="F:ATP binding"/>
    <property type="evidence" value="ECO:0007669"/>
    <property type="project" value="InterPro"/>
</dbReference>
<dbReference type="Proteomes" id="UP001152795">
    <property type="component" value="Unassembled WGS sequence"/>
</dbReference>
<dbReference type="Gene3D" id="1.20.272.10">
    <property type="match status" value="1"/>
</dbReference>
<protein>
    <recommendedName>
        <fullName evidence="6">Activator 1 large subunit</fullName>
    </recommendedName>
    <alternativeName>
        <fullName evidence="5">Replication factor C 140 kDa subunit</fullName>
    </alternativeName>
</protein>
<comment type="subunit">
    <text evidence="4">Large subunit of the RFC complex, an heteropentameric complex consisting of RFC1 and four small subunits RFC2, RFC3, RFC4 and RFC5; the RFC complex interacts with PCNA and the interaction involves RFC1.</text>
</comment>
<dbReference type="GO" id="GO:0003689">
    <property type="term" value="F:DNA clamp loader activity"/>
    <property type="evidence" value="ECO:0007669"/>
    <property type="project" value="InterPro"/>
</dbReference>
<feature type="compositionally biased region" description="Basic residues" evidence="7">
    <location>
        <begin position="405"/>
        <end position="418"/>
    </location>
</feature>
<proteinExistence type="inferred from homology"/>
<dbReference type="Pfam" id="PF08519">
    <property type="entry name" value="RFC1"/>
    <property type="match status" value="1"/>
</dbReference>
<dbReference type="GO" id="GO:0003677">
    <property type="term" value="F:DNA binding"/>
    <property type="evidence" value="ECO:0007669"/>
    <property type="project" value="InterPro"/>
</dbReference>
<dbReference type="FunFam" id="1.20.272.10:FF:000005">
    <property type="entry name" value="Replication factor C subunit 1"/>
    <property type="match status" value="1"/>
</dbReference>
<dbReference type="EMBL" id="CACRXK020000340">
    <property type="protein sequence ID" value="CAB3980971.1"/>
    <property type="molecule type" value="Genomic_DNA"/>
</dbReference>
<dbReference type="Pfam" id="PF25361">
    <property type="entry name" value="AAA_lid_RFC1"/>
    <property type="match status" value="1"/>
</dbReference>
<comment type="function">
    <text evidence="3">Subunit of the replication factor C (RFC) complex which acts during elongation of primed DNA templates by DNA polymerases delta and epsilon, and is necessary for ATP-dependent loading of proliferating cell nuclear antigen (PCNA) onto primed DNA. This subunit binds to the primer-template junction. Binds the PO-B transcription element as well as other GA rich DNA sequences. Can bind single- or double-stranded DNA.</text>
</comment>
<evidence type="ECO:0000313" key="10">
    <source>
        <dbReference type="Proteomes" id="UP001152795"/>
    </source>
</evidence>
<evidence type="ECO:0000256" key="1">
    <source>
        <dbReference type="ARBA" id="ARBA00006116"/>
    </source>
</evidence>
<reference evidence="9" key="1">
    <citation type="submission" date="2020-04" db="EMBL/GenBank/DDBJ databases">
        <authorList>
            <person name="Alioto T."/>
            <person name="Alioto T."/>
            <person name="Gomez Garrido J."/>
        </authorList>
    </citation>
    <scope>NUCLEOTIDE SEQUENCE</scope>
    <source>
        <strain evidence="9">A484AB</strain>
    </source>
</reference>
<name>A0A6S7G5L4_PARCT</name>
<dbReference type="AlphaFoldDB" id="A0A6S7G5L4"/>
<evidence type="ECO:0000313" key="9">
    <source>
        <dbReference type="EMBL" id="CAB3980971.1"/>
    </source>
</evidence>
<dbReference type="PANTHER" id="PTHR23389">
    <property type="entry name" value="CHROMOSOME TRANSMISSION FIDELITY FACTOR 18"/>
    <property type="match status" value="1"/>
</dbReference>
<gene>
    <name evidence="9" type="ORF">PACLA_8A056369</name>
</gene>
<dbReference type="InterPro" id="IPR027417">
    <property type="entry name" value="P-loop_NTPase"/>
</dbReference>
<dbReference type="InterPro" id="IPR013725">
    <property type="entry name" value="DNA_replication_fac_RFC1_C"/>
</dbReference>
<accession>A0A6S7G5L4</accession>
<dbReference type="GO" id="GO:0005663">
    <property type="term" value="C:DNA replication factor C complex"/>
    <property type="evidence" value="ECO:0007669"/>
    <property type="project" value="InterPro"/>
</dbReference>
<dbReference type="Gene3D" id="3.40.50.300">
    <property type="entry name" value="P-loop containing nucleotide triphosphate hydrolases"/>
    <property type="match status" value="1"/>
</dbReference>
<evidence type="ECO:0000256" key="2">
    <source>
        <dbReference type="ARBA" id="ARBA00022705"/>
    </source>
</evidence>
<feature type="compositionally biased region" description="Basic and acidic residues" evidence="7">
    <location>
        <begin position="421"/>
        <end position="435"/>
    </location>
</feature>